<reference evidence="3" key="1">
    <citation type="submission" date="2021-01" db="UniProtKB">
        <authorList>
            <consortium name="EnsemblMetazoa"/>
        </authorList>
    </citation>
    <scope>IDENTIFICATION</scope>
    <source>
        <strain evidence="3">DH4</strain>
    </source>
</reference>
<dbReference type="SUPFAM" id="SSF54518">
    <property type="entry name" value="Tubby C-terminal domain-like"/>
    <property type="match status" value="1"/>
</dbReference>
<comment type="function">
    <text evidence="2">May mediate accelerated ATP-independent bidirectional transbilayer migration of phospholipids upon binding calcium ions that results in a loss of phospholipid asymmetry in the plasma membrane.</text>
</comment>
<evidence type="ECO:0000256" key="2">
    <source>
        <dbReference type="RuleBase" id="RU363116"/>
    </source>
</evidence>
<dbReference type="Proteomes" id="UP000005203">
    <property type="component" value="Linkage group LG15"/>
</dbReference>
<evidence type="ECO:0000313" key="5">
    <source>
        <dbReference type="RefSeq" id="XP_006559256.3"/>
    </source>
</evidence>
<dbReference type="GO" id="GO:0005886">
    <property type="term" value="C:plasma membrane"/>
    <property type="evidence" value="ECO:0007669"/>
    <property type="project" value="TreeGrafter"/>
</dbReference>
<reference evidence="5 6" key="2">
    <citation type="submission" date="2025-04" db="UniProtKB">
        <authorList>
            <consortium name="RefSeq"/>
        </authorList>
    </citation>
    <scope>IDENTIFICATION</scope>
    <source>
        <strain evidence="5 6">DH4</strain>
        <tissue evidence="5 6">Whole body</tissue>
    </source>
</reference>
<dbReference type="RefSeq" id="XP_016772156.2">
    <property type="nucleotide sequence ID" value="XM_016916667.2"/>
</dbReference>
<dbReference type="PANTHER" id="PTHR23248:SF9">
    <property type="entry name" value="PHOSPHOLIPID SCRAMBLASE"/>
    <property type="match status" value="1"/>
</dbReference>
<dbReference type="GO" id="GO:0017128">
    <property type="term" value="F:phospholipid scramblase activity"/>
    <property type="evidence" value="ECO:0007669"/>
    <property type="project" value="InterPro"/>
</dbReference>
<keyword evidence="2" id="KW-0106">Calcium</keyword>
<dbReference type="RefSeq" id="XP_006559258.3">
    <property type="nucleotide sequence ID" value="XM_006559195.3"/>
</dbReference>
<dbReference type="OrthoDB" id="191150at2759"/>
<dbReference type="EnsemblMetazoa" id="XM_016916667">
    <property type="protein sequence ID" value="XP_016772156"/>
    <property type="gene ID" value="LOC724207"/>
</dbReference>
<dbReference type="RefSeq" id="XP_006559256.3">
    <property type="nucleotide sequence ID" value="XM_006559193.3"/>
</dbReference>
<dbReference type="GeneID" id="724207"/>
<dbReference type="Pfam" id="PF03803">
    <property type="entry name" value="Scramblase"/>
    <property type="match status" value="1"/>
</dbReference>
<dbReference type="EnsemblMetazoa" id="XM_006559195">
    <property type="protein sequence ID" value="XP_006559258"/>
    <property type="gene ID" value="LOC724207"/>
</dbReference>
<evidence type="ECO:0000313" key="7">
    <source>
        <dbReference type="RefSeq" id="XP_006559258.3"/>
    </source>
</evidence>
<protein>
    <recommendedName>
        <fullName evidence="2">Phospholipid scramblase</fullName>
    </recommendedName>
</protein>
<dbReference type="EnsemblMetazoa" id="XM_006559193">
    <property type="protein sequence ID" value="XP_006559256"/>
    <property type="gene ID" value="LOC724207"/>
</dbReference>
<accession>A0A7M7GQI5</accession>
<dbReference type="KEGG" id="ame:724207"/>
<keyword evidence="2" id="KW-0564">Palmitate</keyword>
<dbReference type="AlphaFoldDB" id="A0A7M7GQI5"/>
<evidence type="ECO:0000313" key="9">
    <source>
        <dbReference type="RefSeq" id="XP_026301353.1"/>
    </source>
</evidence>
<evidence type="ECO:0000256" key="1">
    <source>
        <dbReference type="ARBA" id="ARBA00005350"/>
    </source>
</evidence>
<dbReference type="PANTHER" id="PTHR23248">
    <property type="entry name" value="PHOSPHOLIPID SCRAMBLASE-RELATED"/>
    <property type="match status" value="1"/>
</dbReference>
<accession>A0A8B6YSX3</accession>
<accession>A0A7M7GKR0</accession>
<dbReference type="EnsemblMetazoa" id="XM_026445568">
    <property type="protein sequence ID" value="XP_026301353"/>
    <property type="gene ID" value="LOC724207"/>
</dbReference>
<comment type="cofactor">
    <cofactor evidence="2">
        <name>Ca(2+)</name>
        <dbReference type="ChEBI" id="CHEBI:29108"/>
    </cofactor>
</comment>
<dbReference type="InterPro" id="IPR025659">
    <property type="entry name" value="Tubby-like_C"/>
</dbReference>
<proteinExistence type="inferred from homology"/>
<sequence>MTSLHLSPTAPIQDESLQSEVPIIREGGLSLPNMTCPTGLEYLIVLDYLGIRKNTREVDHFWDVKNEFFVLNIRGETIFNVTEQSDWWGRLCLGSSSTCEFHVTDSYGRKLLRMVQPFTCSFQTLQVYSEDVLLGSISQNCYFLRPTFSINDSTGKTVLRLKGPRFPTCNNIVYKIKSTDYKYKVGEIKITFKMLNYFIPFADVTTGDFNINFPLDLDVKIKSVLLGACFLLDLFYKRRRQSVLL</sequence>
<evidence type="ECO:0000313" key="3">
    <source>
        <dbReference type="EnsemblMetazoa" id="XP_006559256"/>
    </source>
</evidence>
<keyword evidence="4" id="KW-1185">Reference proteome</keyword>
<comment type="similarity">
    <text evidence="1 2">Belongs to the phospholipid scramblase family.</text>
</comment>
<accession>A0A8B7KQU7</accession>
<evidence type="ECO:0000313" key="8">
    <source>
        <dbReference type="RefSeq" id="XP_016772156.2"/>
    </source>
</evidence>
<gene>
    <name evidence="5 6 7 8 9" type="primary">LOC724207</name>
</gene>
<name>A0A7M7GQI5_APIME</name>
<dbReference type="EnsemblMetazoa" id="XM_006559194">
    <property type="protein sequence ID" value="XP_006559257"/>
    <property type="gene ID" value="LOC724207"/>
</dbReference>
<dbReference type="RefSeq" id="XP_006559257.3">
    <property type="nucleotide sequence ID" value="XM_006559194.3"/>
</dbReference>
<evidence type="ECO:0000313" key="4">
    <source>
        <dbReference type="Proteomes" id="UP000005203"/>
    </source>
</evidence>
<dbReference type="RefSeq" id="XP_026301353.1">
    <property type="nucleotide sequence ID" value="XM_026445568.1"/>
</dbReference>
<organism evidence="3">
    <name type="scientific">Apis mellifera</name>
    <name type="common">Honeybee</name>
    <dbReference type="NCBI Taxonomy" id="7460"/>
    <lineage>
        <taxon>Eukaryota</taxon>
        <taxon>Metazoa</taxon>
        <taxon>Ecdysozoa</taxon>
        <taxon>Arthropoda</taxon>
        <taxon>Hexapoda</taxon>
        <taxon>Insecta</taxon>
        <taxon>Pterygota</taxon>
        <taxon>Neoptera</taxon>
        <taxon>Endopterygota</taxon>
        <taxon>Hymenoptera</taxon>
        <taxon>Apocrita</taxon>
        <taxon>Aculeata</taxon>
        <taxon>Apoidea</taxon>
        <taxon>Anthophila</taxon>
        <taxon>Apidae</taxon>
        <taxon>Apis</taxon>
    </lineage>
</organism>
<evidence type="ECO:0000313" key="6">
    <source>
        <dbReference type="RefSeq" id="XP_006559257.3"/>
    </source>
</evidence>
<keyword evidence="2" id="KW-0449">Lipoprotein</keyword>
<dbReference type="InterPro" id="IPR005552">
    <property type="entry name" value="Scramblase"/>
</dbReference>